<keyword evidence="2" id="KW-1185">Reference proteome</keyword>
<accession>A0A834MLT2</accession>
<sequence length="117" mass="13237">MTVRTQCDKSRNPPYPHLDANEIQRRVVSVDVGSGHRTERAMKIIRAAFEFHESTQCGTNELRAAVCAVPKFIQGLTCFVIFVNAERYTVSISFTTTKLNSEIPRTNLLTIIYGKLF</sequence>
<evidence type="ECO:0000313" key="2">
    <source>
        <dbReference type="Proteomes" id="UP000625711"/>
    </source>
</evidence>
<reference evidence="1" key="1">
    <citation type="submission" date="2020-08" db="EMBL/GenBank/DDBJ databases">
        <title>Genome sequencing and assembly of the red palm weevil Rhynchophorus ferrugineus.</title>
        <authorList>
            <person name="Dias G.B."/>
            <person name="Bergman C.M."/>
            <person name="Manee M."/>
        </authorList>
    </citation>
    <scope>NUCLEOTIDE SEQUENCE</scope>
    <source>
        <strain evidence="1">AA-2017</strain>
        <tissue evidence="1">Whole larva</tissue>
    </source>
</reference>
<dbReference type="AlphaFoldDB" id="A0A834MLT2"/>
<gene>
    <name evidence="1" type="ORF">GWI33_012737</name>
</gene>
<proteinExistence type="predicted"/>
<dbReference type="EMBL" id="JAACXV010000063">
    <property type="protein sequence ID" value="KAF7284955.1"/>
    <property type="molecule type" value="Genomic_DNA"/>
</dbReference>
<comment type="caution">
    <text evidence="1">The sequence shown here is derived from an EMBL/GenBank/DDBJ whole genome shotgun (WGS) entry which is preliminary data.</text>
</comment>
<name>A0A834MLT2_RHYFE</name>
<dbReference type="Proteomes" id="UP000625711">
    <property type="component" value="Unassembled WGS sequence"/>
</dbReference>
<organism evidence="1 2">
    <name type="scientific">Rhynchophorus ferrugineus</name>
    <name type="common">Red palm weevil</name>
    <name type="synonym">Curculio ferrugineus</name>
    <dbReference type="NCBI Taxonomy" id="354439"/>
    <lineage>
        <taxon>Eukaryota</taxon>
        <taxon>Metazoa</taxon>
        <taxon>Ecdysozoa</taxon>
        <taxon>Arthropoda</taxon>
        <taxon>Hexapoda</taxon>
        <taxon>Insecta</taxon>
        <taxon>Pterygota</taxon>
        <taxon>Neoptera</taxon>
        <taxon>Endopterygota</taxon>
        <taxon>Coleoptera</taxon>
        <taxon>Polyphaga</taxon>
        <taxon>Cucujiformia</taxon>
        <taxon>Curculionidae</taxon>
        <taxon>Dryophthorinae</taxon>
        <taxon>Rhynchophorus</taxon>
    </lineage>
</organism>
<protein>
    <submittedName>
        <fullName evidence="1">Uncharacterized protein</fullName>
    </submittedName>
</protein>
<evidence type="ECO:0000313" key="1">
    <source>
        <dbReference type="EMBL" id="KAF7284955.1"/>
    </source>
</evidence>